<dbReference type="RefSeq" id="WP_023629570.1">
    <property type="nucleotide sequence ID" value="NZ_JAJSRT010000018.1"/>
</dbReference>
<keyword evidence="1" id="KW-0812">Transmembrane</keyword>
<dbReference type="Proteomes" id="UP001150728">
    <property type="component" value="Unassembled WGS sequence"/>
</dbReference>
<dbReference type="EMBL" id="JANIAM010000049">
    <property type="protein sequence ID" value="MDD2115881.1"/>
    <property type="molecule type" value="Genomic_DNA"/>
</dbReference>
<evidence type="ECO:0000256" key="1">
    <source>
        <dbReference type="SAM" id="Phobius"/>
    </source>
</evidence>
<gene>
    <name evidence="2" type="ORF">NP554_29225</name>
</gene>
<comment type="caution">
    <text evidence="2">The sequence shown here is derived from an EMBL/GenBank/DDBJ whole genome shotgun (WGS) entry which is preliminary data.</text>
</comment>
<name>A0A9X4I0I2_9PSED</name>
<dbReference type="GeneID" id="87484038"/>
<reference evidence="2" key="1">
    <citation type="submission" date="2022-07" db="EMBL/GenBank/DDBJ databases">
        <title>Multi-strain Analysis of Pseudomonas putida Reveals Metabolic and Genetic Diversity.</title>
        <authorList>
            <person name="Monk J.M."/>
        </authorList>
    </citation>
    <scope>NUCLEOTIDE SEQUENCE</scope>
    <source>
        <strain evidence="2">17633</strain>
    </source>
</reference>
<accession>A0A9X4I0I2</accession>
<protein>
    <submittedName>
        <fullName evidence="2">Uncharacterized protein</fullName>
    </submittedName>
</protein>
<organism evidence="2 3">
    <name type="scientific">Pseudomonas asiatica</name>
    <dbReference type="NCBI Taxonomy" id="2219225"/>
    <lineage>
        <taxon>Bacteria</taxon>
        <taxon>Pseudomonadati</taxon>
        <taxon>Pseudomonadota</taxon>
        <taxon>Gammaproteobacteria</taxon>
        <taxon>Pseudomonadales</taxon>
        <taxon>Pseudomonadaceae</taxon>
        <taxon>Pseudomonas</taxon>
    </lineage>
</organism>
<keyword evidence="1" id="KW-0472">Membrane</keyword>
<feature type="transmembrane region" description="Helical" evidence="1">
    <location>
        <begin position="6"/>
        <end position="27"/>
    </location>
</feature>
<proteinExistence type="predicted"/>
<evidence type="ECO:0000313" key="3">
    <source>
        <dbReference type="Proteomes" id="UP001150728"/>
    </source>
</evidence>
<keyword evidence="1" id="KW-1133">Transmembrane helix</keyword>
<sequence>MSQTTFGILMFTALLVICVGMAVWADWPNIKRRCQKILRAH</sequence>
<evidence type="ECO:0000313" key="2">
    <source>
        <dbReference type="EMBL" id="MDD2115881.1"/>
    </source>
</evidence>
<dbReference type="AlphaFoldDB" id="A0A9X4I0I2"/>